<comment type="caution">
    <text evidence="1">The sequence shown here is derived from an EMBL/GenBank/DDBJ whole genome shotgun (WGS) entry which is preliminary data.</text>
</comment>
<accession>A0A0F9FUE8</accession>
<organism evidence="1">
    <name type="scientific">marine sediment metagenome</name>
    <dbReference type="NCBI Taxonomy" id="412755"/>
    <lineage>
        <taxon>unclassified sequences</taxon>
        <taxon>metagenomes</taxon>
        <taxon>ecological metagenomes</taxon>
    </lineage>
</organism>
<evidence type="ECO:0000313" key="1">
    <source>
        <dbReference type="EMBL" id="KKL60995.1"/>
    </source>
</evidence>
<dbReference type="EMBL" id="LAZR01028958">
    <property type="protein sequence ID" value="KKL60995.1"/>
    <property type="molecule type" value="Genomic_DNA"/>
</dbReference>
<protein>
    <submittedName>
        <fullName evidence="1">Uncharacterized protein</fullName>
    </submittedName>
</protein>
<dbReference type="AlphaFoldDB" id="A0A0F9FUE8"/>
<proteinExistence type="predicted"/>
<name>A0A0F9FUE8_9ZZZZ</name>
<sequence>MRRSRARKRYAMSEFDDMSDSELRDYIVDNKDVLIEEITQSGILFKKFDRNYRSSKYVWDVANEVDKQSREEKGQSAQPRYTDEQLALRAKTQAHKSFNDRFDPNHPATLKAWQGTFIEQQDNGEGNNNGE</sequence>
<gene>
    <name evidence="1" type="ORF">LCGC14_2199750</name>
</gene>
<reference evidence="1" key="1">
    <citation type="journal article" date="2015" name="Nature">
        <title>Complex archaea that bridge the gap between prokaryotes and eukaryotes.</title>
        <authorList>
            <person name="Spang A."/>
            <person name="Saw J.H."/>
            <person name="Jorgensen S.L."/>
            <person name="Zaremba-Niedzwiedzka K."/>
            <person name="Martijn J."/>
            <person name="Lind A.E."/>
            <person name="van Eijk R."/>
            <person name="Schleper C."/>
            <person name="Guy L."/>
            <person name="Ettema T.J."/>
        </authorList>
    </citation>
    <scope>NUCLEOTIDE SEQUENCE</scope>
</reference>